<protein>
    <recommendedName>
        <fullName evidence="4">Sporulation protein YpjB</fullName>
    </recommendedName>
</protein>
<comment type="caution">
    <text evidence="2">The sequence shown here is derived from an EMBL/GenBank/DDBJ whole genome shotgun (WGS) entry which is preliminary data.</text>
</comment>
<evidence type="ECO:0000256" key="1">
    <source>
        <dbReference type="SAM" id="Phobius"/>
    </source>
</evidence>
<name>A0A7C8L0W2_9BACI</name>
<keyword evidence="1" id="KW-0472">Membrane</keyword>
<dbReference type="InterPro" id="IPR014231">
    <property type="entry name" value="Spore_YpjB"/>
</dbReference>
<reference evidence="2 3" key="1">
    <citation type="submission" date="2019-10" db="EMBL/GenBank/DDBJ databases">
        <title>Gracilibacillus sp. nov. isolated from rice seeds.</title>
        <authorList>
            <person name="He S."/>
        </authorList>
    </citation>
    <scope>NUCLEOTIDE SEQUENCE [LARGE SCALE GENOMIC DNA]</scope>
    <source>
        <strain evidence="2 3">TD8</strain>
    </source>
</reference>
<evidence type="ECO:0000313" key="2">
    <source>
        <dbReference type="EMBL" id="KAB8138469.1"/>
    </source>
</evidence>
<dbReference type="Pfam" id="PF09577">
    <property type="entry name" value="Spore_YpjB"/>
    <property type="match status" value="1"/>
</dbReference>
<evidence type="ECO:0000313" key="3">
    <source>
        <dbReference type="Proteomes" id="UP000480246"/>
    </source>
</evidence>
<gene>
    <name evidence="2" type="ORF">F9U64_04785</name>
</gene>
<keyword evidence="1" id="KW-1133">Transmembrane helix</keyword>
<dbReference type="Proteomes" id="UP000480246">
    <property type="component" value="Unassembled WGS sequence"/>
</dbReference>
<keyword evidence="1" id="KW-0812">Transmembrane</keyword>
<dbReference type="EMBL" id="WEID01000017">
    <property type="protein sequence ID" value="KAB8138469.1"/>
    <property type="molecule type" value="Genomic_DNA"/>
</dbReference>
<organism evidence="2 3">
    <name type="scientific">Gracilibacillus oryzae</name>
    <dbReference type="NCBI Taxonomy" id="1672701"/>
    <lineage>
        <taxon>Bacteria</taxon>
        <taxon>Bacillati</taxon>
        <taxon>Bacillota</taxon>
        <taxon>Bacilli</taxon>
        <taxon>Bacillales</taxon>
        <taxon>Bacillaceae</taxon>
        <taxon>Gracilibacillus</taxon>
    </lineage>
</organism>
<sequence length="249" mass="29407">MEEGISMRLKYIIISIVFICLFTQSIPFVQANTTASNLYTFERYVQEQRYPQAMQTLEQIDENMINTVRKIQPSRVNFVEILITNNLNHLLDENITGSEKLKMAQQLVVMYDALITTDAPLWHRWKNDLEKNIETILNEKTIDDQQSEKIIYRWDVISPVLSMYLPEEEYSELESIFTNFRLKTTEEQHSELQSVFNQMSLINLETIQNNQLQSYSEWLLVIVIGFIFLTLSYVGWVRYKAETKVNHTN</sequence>
<keyword evidence="3" id="KW-1185">Reference proteome</keyword>
<accession>A0A7C8L0W2</accession>
<dbReference type="OrthoDB" id="2988195at2"/>
<evidence type="ECO:0008006" key="4">
    <source>
        <dbReference type="Google" id="ProtNLM"/>
    </source>
</evidence>
<dbReference type="AlphaFoldDB" id="A0A7C8L0W2"/>
<feature type="transmembrane region" description="Helical" evidence="1">
    <location>
        <begin position="218"/>
        <end position="237"/>
    </location>
</feature>
<proteinExistence type="predicted"/>